<name>A0ABQ0YS60_9NOCA</name>
<protein>
    <submittedName>
        <fullName evidence="2">Uncharacterized protein</fullName>
    </submittedName>
</protein>
<evidence type="ECO:0000313" key="3">
    <source>
        <dbReference type="Proteomes" id="UP000325466"/>
    </source>
</evidence>
<evidence type="ECO:0000256" key="1">
    <source>
        <dbReference type="SAM" id="MobiDB-lite"/>
    </source>
</evidence>
<feature type="region of interest" description="Disordered" evidence="1">
    <location>
        <begin position="1"/>
        <end position="57"/>
    </location>
</feature>
<comment type="caution">
    <text evidence="2">The sequence shown here is derived from an EMBL/GenBank/DDBJ whole genome shotgun (WGS) entry which is preliminary data.</text>
</comment>
<evidence type="ECO:0000313" key="2">
    <source>
        <dbReference type="EMBL" id="GES39387.1"/>
    </source>
</evidence>
<organism evidence="2 3">
    <name type="scientific">Rhodococcus aetherivorans</name>
    <dbReference type="NCBI Taxonomy" id="191292"/>
    <lineage>
        <taxon>Bacteria</taxon>
        <taxon>Bacillati</taxon>
        <taxon>Actinomycetota</taxon>
        <taxon>Actinomycetes</taxon>
        <taxon>Mycobacteriales</taxon>
        <taxon>Nocardiaceae</taxon>
        <taxon>Rhodococcus</taxon>
    </lineage>
</organism>
<sequence>MVCERRSPGRRFAGPQVPPGRSRSGPGMRLAPGRRHQVPDRPEGLPGSDSPAFGSERTAAVAPRAWVVSYQ</sequence>
<reference evidence="2 3" key="1">
    <citation type="journal article" date="2018" name="Biodegradation">
        <title>1,4-Dioxane degradation characteristics of Rhodococcus aetherivorans JCM 14343.</title>
        <authorList>
            <person name="Inoue D."/>
            <person name="Tsunoda T."/>
            <person name="Yamamoto N."/>
            <person name="Ike M."/>
            <person name="Sei K."/>
        </authorList>
    </citation>
    <scope>NUCLEOTIDE SEQUENCE [LARGE SCALE GENOMIC DNA]</scope>
    <source>
        <strain evidence="2 3">JCM 14343</strain>
    </source>
</reference>
<keyword evidence="3" id="KW-1185">Reference proteome</keyword>
<accession>A0ABQ0YS60</accession>
<gene>
    <name evidence="2" type="ORF">RAJCM14343_4658</name>
</gene>
<dbReference type="Proteomes" id="UP000325466">
    <property type="component" value="Unassembled WGS sequence"/>
</dbReference>
<dbReference type="EMBL" id="BLAH01000116">
    <property type="protein sequence ID" value="GES39387.1"/>
    <property type="molecule type" value="Genomic_DNA"/>
</dbReference>
<proteinExistence type="predicted"/>